<keyword evidence="3 6" id="KW-0812">Transmembrane</keyword>
<dbReference type="EMBL" id="JBEWTB010000002">
    <property type="protein sequence ID" value="MET4758747.1"/>
    <property type="molecule type" value="Genomic_DNA"/>
</dbReference>
<evidence type="ECO:0000256" key="3">
    <source>
        <dbReference type="ARBA" id="ARBA00022692"/>
    </source>
</evidence>
<feature type="transmembrane region" description="Helical" evidence="6">
    <location>
        <begin position="416"/>
        <end position="433"/>
    </location>
</feature>
<feature type="transmembrane region" description="Helical" evidence="6">
    <location>
        <begin position="709"/>
        <end position="732"/>
    </location>
</feature>
<name>A0ABV2SLV2_9GAMM</name>
<keyword evidence="9" id="KW-1185">Reference proteome</keyword>
<dbReference type="RefSeq" id="WP_354008803.1">
    <property type="nucleotide sequence ID" value="NZ_JBEWTA010000001.1"/>
</dbReference>
<dbReference type="PANTHER" id="PTHR33406">
    <property type="entry name" value="MEMBRANE PROTEIN MJ1562-RELATED"/>
    <property type="match status" value="1"/>
</dbReference>
<feature type="transmembrane region" description="Helical" evidence="6">
    <location>
        <begin position="744"/>
        <end position="768"/>
    </location>
</feature>
<reference evidence="8 9" key="1">
    <citation type="submission" date="2024-06" db="EMBL/GenBank/DDBJ databases">
        <title>Genomic Encyclopedia of Type Strains, Phase V (KMG-V): Genome sequencing to study the core and pangenomes of soil and plant-associated prokaryotes.</title>
        <authorList>
            <person name="Whitman W."/>
        </authorList>
    </citation>
    <scope>NUCLEOTIDE SEQUENCE [LARGE SCALE GENOMIC DNA]</scope>
    <source>
        <strain evidence="8 9">NE40</strain>
    </source>
</reference>
<feature type="transmembrane region" description="Helical" evidence="6">
    <location>
        <begin position="641"/>
        <end position="661"/>
    </location>
</feature>
<evidence type="ECO:0000256" key="6">
    <source>
        <dbReference type="SAM" id="Phobius"/>
    </source>
</evidence>
<feature type="transmembrane region" description="Helical" evidence="6">
    <location>
        <begin position="258"/>
        <end position="281"/>
    </location>
</feature>
<feature type="transmembrane region" description="Helical" evidence="6">
    <location>
        <begin position="618"/>
        <end position="634"/>
    </location>
</feature>
<evidence type="ECO:0000256" key="4">
    <source>
        <dbReference type="ARBA" id="ARBA00022989"/>
    </source>
</evidence>
<organism evidence="8 9">
    <name type="scientific">Endozoicomonas lisbonensis</name>
    <dbReference type="NCBI Taxonomy" id="3120522"/>
    <lineage>
        <taxon>Bacteria</taxon>
        <taxon>Pseudomonadati</taxon>
        <taxon>Pseudomonadota</taxon>
        <taxon>Gammaproteobacteria</taxon>
        <taxon>Oceanospirillales</taxon>
        <taxon>Endozoicomonadaceae</taxon>
        <taxon>Endozoicomonas</taxon>
    </lineage>
</organism>
<dbReference type="InterPro" id="IPR004869">
    <property type="entry name" value="MMPL_dom"/>
</dbReference>
<sequence length="791" mass="86763">MLSKRSGNVESTPERMIFHNRTKVCVFFVLATLFLTWKIVTGLKVDASFEKMVPVQHPYIQNMFKHLQSTGGGNAVRIAVAAREGDIFSAEYMEILRQINDEVFYLDGVDRPKLKSLWSPGVRWTEVTEEGFAGGPVIPQTYDGSRASLDELRTNILRSGQVGQLVANDFRSSIVSIPLFETDPETGEWLDYKALSEQLEQLRSQYTELGVNIHIVGTAKVFGDLFEGVQSIVLFFIVAIVITALLLFLYSRCLRSTLIPLITSLVAVVWQMGLLATLGFGLDLYSLLVPFLVFAIGVSHGVQIINSIGVEAAAGADKVTAARRAFRSLYIPGMVALASDAIGFLTLLIIEIQVIQDLALTASIGVAAIIMTNLVLLPVLMSYGGTSQKSINRIRERQHNDGGVWSLLSNFAHPRVVPVSVVIALLGFGWGLYRAADLEIGDLDPGAPEFHPDSRYNKDNLFLTSNYSTSADLFVVMVETGVEQCSTYPVMEAIDRYMWHMENVPGVQQALSMVTASKQVVKGLNEGSLKWQALSRNPYVLNSSVSTLRGLYNSDCSMAPVVLYLDDHKADTLSRVVAETKAFADENNNENVQFVLASGNSGIEAATNEVISLAQNQMLMWVYLVVSILCLLTFRSLRAVFCIVIPLGLTSVLCQALMSFLGIGVKVATLPVIALGVGIGVDYGIYIYSRLESFLKQGLPLQEAYHKTLQITGKAVTFTGITLAIGVGTWIFSPLKFQADMGILLTFMFIWNMVGAIWLLPALARFLLKSESYVEKTEASDREGKLTGSTA</sequence>
<dbReference type="SUPFAM" id="SSF82866">
    <property type="entry name" value="Multidrug efflux transporter AcrB transmembrane domain"/>
    <property type="match status" value="2"/>
</dbReference>
<dbReference type="InterPro" id="IPR000731">
    <property type="entry name" value="SSD"/>
</dbReference>
<evidence type="ECO:0000259" key="7">
    <source>
        <dbReference type="PROSITE" id="PS50156"/>
    </source>
</evidence>
<accession>A0ABV2SLV2</accession>
<evidence type="ECO:0000313" key="9">
    <source>
        <dbReference type="Proteomes" id="UP001549366"/>
    </source>
</evidence>
<evidence type="ECO:0000256" key="5">
    <source>
        <dbReference type="ARBA" id="ARBA00023136"/>
    </source>
</evidence>
<dbReference type="PROSITE" id="PS50156">
    <property type="entry name" value="SSD"/>
    <property type="match status" value="1"/>
</dbReference>
<dbReference type="Proteomes" id="UP001549366">
    <property type="component" value="Unassembled WGS sequence"/>
</dbReference>
<feature type="transmembrane region" description="Helical" evidence="6">
    <location>
        <begin position="667"/>
        <end position="688"/>
    </location>
</feature>
<evidence type="ECO:0000256" key="2">
    <source>
        <dbReference type="ARBA" id="ARBA00022475"/>
    </source>
</evidence>
<dbReference type="Gene3D" id="1.20.1640.10">
    <property type="entry name" value="Multidrug efflux transporter AcrB transmembrane domain"/>
    <property type="match status" value="2"/>
</dbReference>
<evidence type="ECO:0000313" key="8">
    <source>
        <dbReference type="EMBL" id="MET4758747.1"/>
    </source>
</evidence>
<dbReference type="InterPro" id="IPR001036">
    <property type="entry name" value="Acrflvin-R"/>
</dbReference>
<dbReference type="PANTHER" id="PTHR33406:SF10">
    <property type="entry name" value="SSD DOMAIN-CONTAINING PROTEIN"/>
    <property type="match status" value="1"/>
</dbReference>
<feature type="transmembrane region" description="Helical" evidence="6">
    <location>
        <begin position="232"/>
        <end position="251"/>
    </location>
</feature>
<keyword evidence="5 6" id="KW-0472">Membrane</keyword>
<comment type="caution">
    <text evidence="8">The sequence shown here is derived from an EMBL/GenBank/DDBJ whole genome shotgun (WGS) entry which is preliminary data.</text>
</comment>
<feature type="transmembrane region" description="Helical" evidence="6">
    <location>
        <begin position="287"/>
        <end position="308"/>
    </location>
</feature>
<dbReference type="Pfam" id="PF03176">
    <property type="entry name" value="MMPL"/>
    <property type="match status" value="2"/>
</dbReference>
<proteinExistence type="predicted"/>
<gene>
    <name evidence="8" type="ORF">V5J35_003939</name>
</gene>
<feature type="transmembrane region" description="Helical" evidence="6">
    <location>
        <begin position="329"/>
        <end position="350"/>
    </location>
</feature>
<keyword evidence="4 6" id="KW-1133">Transmembrane helix</keyword>
<comment type="subcellular location">
    <subcellularLocation>
        <location evidence="1">Cell membrane</location>
        <topology evidence="1">Multi-pass membrane protein</topology>
    </subcellularLocation>
</comment>
<evidence type="ECO:0000256" key="1">
    <source>
        <dbReference type="ARBA" id="ARBA00004651"/>
    </source>
</evidence>
<dbReference type="PRINTS" id="PR00702">
    <property type="entry name" value="ACRIFLAVINRP"/>
</dbReference>
<feature type="transmembrane region" description="Helical" evidence="6">
    <location>
        <begin position="362"/>
        <end position="383"/>
    </location>
</feature>
<dbReference type="InterPro" id="IPR050545">
    <property type="entry name" value="Mycobact_MmpL"/>
</dbReference>
<protein>
    <submittedName>
        <fullName evidence="8">RND superfamily exporter protein</fullName>
    </submittedName>
</protein>
<feature type="domain" description="SSD" evidence="7">
    <location>
        <begin position="261"/>
        <end position="383"/>
    </location>
</feature>
<keyword evidence="2" id="KW-1003">Cell membrane</keyword>